<dbReference type="STRING" id="62062.ENSHHUP00000025157"/>
<dbReference type="Gene3D" id="1.20.900.10">
    <property type="entry name" value="Dbl homology (DH) domain"/>
    <property type="match status" value="1"/>
</dbReference>
<reference evidence="5" key="1">
    <citation type="submission" date="2018-06" db="EMBL/GenBank/DDBJ databases">
        <title>Genome assembly of Danube salmon.</title>
        <authorList>
            <person name="Macqueen D.J."/>
            <person name="Gundappa M.K."/>
        </authorList>
    </citation>
    <scope>NUCLEOTIDE SEQUENCE [LARGE SCALE GENOMIC DNA]</scope>
</reference>
<dbReference type="GO" id="GO:0005737">
    <property type="term" value="C:cytoplasm"/>
    <property type="evidence" value="ECO:0007669"/>
    <property type="project" value="UniProtKB-SubCell"/>
</dbReference>
<dbReference type="Pfam" id="PF16652">
    <property type="entry name" value="PH_13"/>
    <property type="match status" value="1"/>
</dbReference>
<dbReference type="GO" id="GO:0035025">
    <property type="term" value="P:positive regulation of Rho protein signal transduction"/>
    <property type="evidence" value="ECO:0007669"/>
    <property type="project" value="TreeGrafter"/>
</dbReference>
<evidence type="ECO:0000259" key="3">
    <source>
        <dbReference type="Pfam" id="PF16652"/>
    </source>
</evidence>
<evidence type="ECO:0000313" key="5">
    <source>
        <dbReference type="Proteomes" id="UP000314982"/>
    </source>
</evidence>
<dbReference type="GeneTree" id="ENSGT00940000173148"/>
<proteinExistence type="predicted"/>
<dbReference type="SUPFAM" id="SSF50729">
    <property type="entry name" value="PH domain-like"/>
    <property type="match status" value="1"/>
</dbReference>
<accession>A0A4W5LH93</accession>
<feature type="domain" description="PH" evidence="3">
    <location>
        <begin position="82"/>
        <end position="159"/>
    </location>
</feature>
<dbReference type="InterPro" id="IPR001849">
    <property type="entry name" value="PH_domain"/>
</dbReference>
<dbReference type="Ensembl" id="ENSHHUT00000026139.1">
    <property type="protein sequence ID" value="ENSHHUP00000025157.1"/>
    <property type="gene ID" value="ENSHHUG00000015869.1"/>
</dbReference>
<dbReference type="AlphaFoldDB" id="A0A4W5LH93"/>
<dbReference type="InterPro" id="IPR051480">
    <property type="entry name" value="Endocytic_GEF_Adapter"/>
</dbReference>
<dbReference type="Proteomes" id="UP000314982">
    <property type="component" value="Unassembled WGS sequence"/>
</dbReference>
<sequence>MLGLWNHFATTADVKKILVGVCIFNPHVYWLSQILESTQEEHADRRPLREALERAEELCSQVNEGVREKENSDRLEWIQSHVQCEGVTENLVFNSLTNCLGPRKLLHSGKVYKMKSNKELWAFLFNDFLLLTHSARQFSSSGPDKLFSSKNNTQLKMYKPVRNKLAPTCRRTQAFVPNGSF</sequence>
<dbReference type="InterPro" id="IPR035899">
    <property type="entry name" value="DBL_dom_sf"/>
</dbReference>
<dbReference type="PANTHER" id="PTHR46006:SF6">
    <property type="entry name" value="INTERSECTIN-2 ISOFORM X1"/>
    <property type="match status" value="1"/>
</dbReference>
<evidence type="ECO:0000256" key="2">
    <source>
        <dbReference type="ARBA" id="ARBA00022490"/>
    </source>
</evidence>
<keyword evidence="5" id="KW-1185">Reference proteome</keyword>
<keyword evidence="2" id="KW-0963">Cytoplasm</keyword>
<reference evidence="4" key="3">
    <citation type="submission" date="2025-09" db="UniProtKB">
        <authorList>
            <consortium name="Ensembl"/>
        </authorList>
    </citation>
    <scope>IDENTIFICATION</scope>
</reference>
<reference evidence="4" key="2">
    <citation type="submission" date="2025-08" db="UniProtKB">
        <authorList>
            <consortium name="Ensembl"/>
        </authorList>
    </citation>
    <scope>IDENTIFICATION</scope>
</reference>
<dbReference type="Gene3D" id="2.30.29.30">
    <property type="entry name" value="Pleckstrin-homology domain (PH domain)/Phosphotyrosine-binding domain (PTB)"/>
    <property type="match status" value="1"/>
</dbReference>
<protein>
    <recommendedName>
        <fullName evidence="3">PH domain-containing protein</fullName>
    </recommendedName>
</protein>
<dbReference type="SUPFAM" id="SSF48065">
    <property type="entry name" value="DBL homology domain (DH-domain)"/>
    <property type="match status" value="1"/>
</dbReference>
<organism evidence="4 5">
    <name type="scientific">Hucho hucho</name>
    <name type="common">huchen</name>
    <dbReference type="NCBI Taxonomy" id="62062"/>
    <lineage>
        <taxon>Eukaryota</taxon>
        <taxon>Metazoa</taxon>
        <taxon>Chordata</taxon>
        <taxon>Craniata</taxon>
        <taxon>Vertebrata</taxon>
        <taxon>Euteleostomi</taxon>
        <taxon>Actinopterygii</taxon>
        <taxon>Neopterygii</taxon>
        <taxon>Teleostei</taxon>
        <taxon>Protacanthopterygii</taxon>
        <taxon>Salmoniformes</taxon>
        <taxon>Salmonidae</taxon>
        <taxon>Salmoninae</taxon>
        <taxon>Hucho</taxon>
    </lineage>
</organism>
<dbReference type="InterPro" id="IPR011993">
    <property type="entry name" value="PH-like_dom_sf"/>
</dbReference>
<evidence type="ECO:0000313" key="4">
    <source>
        <dbReference type="Ensembl" id="ENSHHUP00000025157.1"/>
    </source>
</evidence>
<comment type="subcellular location">
    <subcellularLocation>
        <location evidence="1">Cytoplasm</location>
    </subcellularLocation>
</comment>
<dbReference type="PANTHER" id="PTHR46006">
    <property type="entry name" value="RHO GUANINE NUCLEOTIDE EXCHANGE FACTOR AT 64C, ISOFORM A"/>
    <property type="match status" value="1"/>
</dbReference>
<name>A0A4W5LH93_9TELE</name>
<evidence type="ECO:0000256" key="1">
    <source>
        <dbReference type="ARBA" id="ARBA00004496"/>
    </source>
</evidence>